<gene>
    <name evidence="2" type="ORF">ERS137965_02342</name>
</gene>
<dbReference type="Proteomes" id="UP000041595">
    <property type="component" value="Unassembled WGS sequence"/>
</dbReference>
<feature type="region of interest" description="Disordered" evidence="1">
    <location>
        <begin position="223"/>
        <end position="242"/>
    </location>
</feature>
<dbReference type="EMBL" id="CQEJ01000012">
    <property type="protein sequence ID" value="CNL19951.1"/>
    <property type="molecule type" value="Genomic_DNA"/>
</dbReference>
<protein>
    <submittedName>
        <fullName evidence="2">Uncharacterized protein</fullName>
    </submittedName>
</protein>
<sequence>MSSDISISSVSVSSFHISDTKSSTEYRISLTNWQVFCDFFRSLVGVETSVHKLTRLHNSIYGEDNSPQDKLVALNELVNWVSAKYQKDFHTCVDDTGEVTVYYKDLMLKQLSLPLLAPGTRVEQYLPNVEYIGEGYAISHFCDHIFSEVLPELDRLEQLSEIAQRRYDDRKLINLETALFNFKFNLLDTFLQKYDALNLSADVKSACENYRLKLIADDIGSANDDVESNEPEISSPDNECPEQPDRIEQLLDYTRRTRQAIGDIFGTIYSGIMSQLVNETTCLQQATVECDSQKTQQSAKNICVILKNFDFMRASDNTFDFSAFERFCKTQNSPIEAIKYMENAIIAADDIYLSYQALQQGLLCTEPTLPEHLKQSVHHTVALLDQYQQLKQANEPVSVFLKMGPAKSSDATNRTLTLYNGENIAYSFAFPPSRNFEILLHKHVFNELVLNLSYAASELRNEVHKVYTEHSFSLNNISGSEFLLQAQNYFHVDNIGYLFIK</sequence>
<accession>A0A0T9U4V8</accession>
<evidence type="ECO:0000256" key="1">
    <source>
        <dbReference type="SAM" id="MobiDB-lite"/>
    </source>
</evidence>
<evidence type="ECO:0000313" key="2">
    <source>
        <dbReference type="EMBL" id="CNL19951.1"/>
    </source>
</evidence>
<dbReference type="RefSeq" id="WP_004700486.1">
    <property type="nucleotide sequence ID" value="NZ_CABHQG010000253.1"/>
</dbReference>
<dbReference type="STRING" id="1453495.AT01_1103"/>
<evidence type="ECO:0000313" key="3">
    <source>
        <dbReference type="Proteomes" id="UP000041595"/>
    </source>
</evidence>
<reference evidence="2 3" key="1">
    <citation type="submission" date="2015-03" db="EMBL/GenBank/DDBJ databases">
        <authorList>
            <person name="Murphy D."/>
        </authorList>
    </citation>
    <scope>NUCLEOTIDE SEQUENCE [LARGE SCALE GENOMIC DNA]</scope>
    <source>
        <strain evidence="2 3">IP06005</strain>
    </source>
</reference>
<proteinExistence type="predicted"/>
<organism evidence="2 3">
    <name type="scientific">Yersinia aldovae</name>
    <dbReference type="NCBI Taxonomy" id="29483"/>
    <lineage>
        <taxon>Bacteria</taxon>
        <taxon>Pseudomonadati</taxon>
        <taxon>Pseudomonadota</taxon>
        <taxon>Gammaproteobacteria</taxon>
        <taxon>Enterobacterales</taxon>
        <taxon>Yersiniaceae</taxon>
        <taxon>Yersinia</taxon>
    </lineage>
</organism>
<dbReference type="AlphaFoldDB" id="A0A0T9U4V8"/>
<name>A0A0T9U4V8_YERAL</name>